<organism evidence="1 2">
    <name type="scientific">Boeremia exigua</name>
    <dbReference type="NCBI Taxonomy" id="749465"/>
    <lineage>
        <taxon>Eukaryota</taxon>
        <taxon>Fungi</taxon>
        <taxon>Dikarya</taxon>
        <taxon>Ascomycota</taxon>
        <taxon>Pezizomycotina</taxon>
        <taxon>Dothideomycetes</taxon>
        <taxon>Pleosporomycetidae</taxon>
        <taxon>Pleosporales</taxon>
        <taxon>Pleosporineae</taxon>
        <taxon>Didymellaceae</taxon>
        <taxon>Boeremia</taxon>
    </lineage>
</organism>
<evidence type="ECO:0000313" key="2">
    <source>
        <dbReference type="Proteomes" id="UP001153331"/>
    </source>
</evidence>
<evidence type="ECO:0000313" key="1">
    <source>
        <dbReference type="EMBL" id="KAJ8113113.1"/>
    </source>
</evidence>
<sequence>MTENSSNSYAYYSFPPTPNRNSPRSLRSRSISSNISATSQRTSTKPTYELPIDKINMPSPAAGKSDTPRTPTKLGRKAQQSAPKLNKPQSQVPDTSDVSEKAQSAVEDTKDQAEDTAEDTQEQAKSTAEDAKDTVEDTTKDAQKKAGETAEDAKKKVESAVGDAEDTAEDTTGKVSQKGDELSEAEPKPIDDDDEEIEESEDDATQKAGDEAEDTVDNTEDDATDTASKAGEGALSGARGLAGRASNLAGKASKDPKGAVEDVGVVVAEASDTAHRVSRSNRSWGSSLSGPMSGVSPVWEELEEESEAAETVSGRNGVVKGIAVRGRMVAESRRRLTKGERVGTLARIGRPVDCDLGVRDHSVCVCHTALLRQLRRRRPWAKAHTVLTKAHAR</sequence>
<name>A0ACC2IDC1_9PLEO</name>
<comment type="caution">
    <text evidence="1">The sequence shown here is derived from an EMBL/GenBank/DDBJ whole genome shotgun (WGS) entry which is preliminary data.</text>
</comment>
<gene>
    <name evidence="1" type="ORF">OPT61_g4690</name>
</gene>
<protein>
    <submittedName>
        <fullName evidence="1">Uncharacterized protein</fullName>
    </submittedName>
</protein>
<accession>A0ACC2IDC1</accession>
<keyword evidence="2" id="KW-1185">Reference proteome</keyword>
<dbReference type="Proteomes" id="UP001153331">
    <property type="component" value="Unassembled WGS sequence"/>
</dbReference>
<proteinExistence type="predicted"/>
<reference evidence="1" key="1">
    <citation type="submission" date="2022-11" db="EMBL/GenBank/DDBJ databases">
        <title>Genome Sequence of Boeremia exigua.</title>
        <authorList>
            <person name="Buettner E."/>
        </authorList>
    </citation>
    <scope>NUCLEOTIDE SEQUENCE</scope>
    <source>
        <strain evidence="1">CU02</strain>
    </source>
</reference>
<dbReference type="EMBL" id="JAPHNI010000275">
    <property type="protein sequence ID" value="KAJ8113113.1"/>
    <property type="molecule type" value="Genomic_DNA"/>
</dbReference>